<accession>A0A167VHU5</accession>
<organism evidence="1 2">
    <name type="scientific">Athelia psychrophila</name>
    <dbReference type="NCBI Taxonomy" id="1759441"/>
    <lineage>
        <taxon>Eukaryota</taxon>
        <taxon>Fungi</taxon>
        <taxon>Dikarya</taxon>
        <taxon>Basidiomycota</taxon>
        <taxon>Agaricomycotina</taxon>
        <taxon>Agaricomycetes</taxon>
        <taxon>Agaricomycetidae</taxon>
        <taxon>Atheliales</taxon>
        <taxon>Atheliaceae</taxon>
        <taxon>Athelia</taxon>
    </lineage>
</organism>
<evidence type="ECO:0000313" key="1">
    <source>
        <dbReference type="EMBL" id="KZP05032.1"/>
    </source>
</evidence>
<dbReference type="AlphaFoldDB" id="A0A167VHU5"/>
<name>A0A167VHU5_9AGAM</name>
<reference evidence="1 2" key="1">
    <citation type="journal article" date="2016" name="Mol. Biol. Evol.">
        <title>Comparative Genomics of Early-Diverging Mushroom-Forming Fungi Provides Insights into the Origins of Lignocellulose Decay Capabilities.</title>
        <authorList>
            <person name="Nagy L.G."/>
            <person name="Riley R."/>
            <person name="Tritt A."/>
            <person name="Adam C."/>
            <person name="Daum C."/>
            <person name="Floudas D."/>
            <person name="Sun H."/>
            <person name="Yadav J.S."/>
            <person name="Pangilinan J."/>
            <person name="Larsson K.H."/>
            <person name="Matsuura K."/>
            <person name="Barry K."/>
            <person name="Labutti K."/>
            <person name="Kuo R."/>
            <person name="Ohm R.A."/>
            <person name="Bhattacharya S.S."/>
            <person name="Shirouzu T."/>
            <person name="Yoshinaga Y."/>
            <person name="Martin F.M."/>
            <person name="Grigoriev I.V."/>
            <person name="Hibbett D.S."/>
        </authorList>
    </citation>
    <scope>NUCLEOTIDE SEQUENCE [LARGE SCALE GENOMIC DNA]</scope>
    <source>
        <strain evidence="1 2">CBS 109695</strain>
    </source>
</reference>
<proteinExistence type="predicted"/>
<dbReference type="EMBL" id="KV417869">
    <property type="protein sequence ID" value="KZP05032.1"/>
    <property type="molecule type" value="Genomic_DNA"/>
</dbReference>
<gene>
    <name evidence="1" type="ORF">FIBSPDRAFT_903822</name>
</gene>
<dbReference type="Proteomes" id="UP000076532">
    <property type="component" value="Unassembled WGS sequence"/>
</dbReference>
<sequence>MPALTCFLLAPLWRSYCASFVLAVIGVVKVGLRRRMDVGSDGLSWIFPRDTGAQSLRRTTSRFVFPFLISPAMCVKVRASICQMIVCRVARVVFVVPLVLSLNPHRKRVYTSMTSTTVWKPPAPIGIDK</sequence>
<keyword evidence="2" id="KW-1185">Reference proteome</keyword>
<protein>
    <submittedName>
        <fullName evidence="1">Uncharacterized protein</fullName>
    </submittedName>
</protein>
<evidence type="ECO:0000313" key="2">
    <source>
        <dbReference type="Proteomes" id="UP000076532"/>
    </source>
</evidence>